<keyword evidence="2" id="KW-1185">Reference proteome</keyword>
<proteinExistence type="predicted"/>
<gene>
    <name evidence="1" type="ORF">DPMN_141155</name>
</gene>
<evidence type="ECO:0000313" key="1">
    <source>
        <dbReference type="EMBL" id="KAH3812717.1"/>
    </source>
</evidence>
<sequence length="99" mass="10180">MPQTRGSCGHIRAAGTTVTAAFRVPNATRTTAALSVGIGQKKPGPSSVDHSRAGNATCVAQVKVGKVRLAVTFPHTTSTTCHQEMPCIGPCPVTTPVKI</sequence>
<name>A0A9D4GEW2_DREPO</name>
<organism evidence="1 2">
    <name type="scientific">Dreissena polymorpha</name>
    <name type="common">Zebra mussel</name>
    <name type="synonym">Mytilus polymorpha</name>
    <dbReference type="NCBI Taxonomy" id="45954"/>
    <lineage>
        <taxon>Eukaryota</taxon>
        <taxon>Metazoa</taxon>
        <taxon>Spiralia</taxon>
        <taxon>Lophotrochozoa</taxon>
        <taxon>Mollusca</taxon>
        <taxon>Bivalvia</taxon>
        <taxon>Autobranchia</taxon>
        <taxon>Heteroconchia</taxon>
        <taxon>Euheterodonta</taxon>
        <taxon>Imparidentia</taxon>
        <taxon>Neoheterodontei</taxon>
        <taxon>Myida</taxon>
        <taxon>Dreissenoidea</taxon>
        <taxon>Dreissenidae</taxon>
        <taxon>Dreissena</taxon>
    </lineage>
</organism>
<comment type="caution">
    <text evidence="1">The sequence shown here is derived from an EMBL/GenBank/DDBJ whole genome shotgun (WGS) entry which is preliminary data.</text>
</comment>
<reference evidence="1" key="2">
    <citation type="submission" date="2020-11" db="EMBL/GenBank/DDBJ databases">
        <authorList>
            <person name="McCartney M.A."/>
            <person name="Auch B."/>
            <person name="Kono T."/>
            <person name="Mallez S."/>
            <person name="Becker A."/>
            <person name="Gohl D.M."/>
            <person name="Silverstein K.A.T."/>
            <person name="Koren S."/>
            <person name="Bechman K.B."/>
            <person name="Herman A."/>
            <person name="Abrahante J.E."/>
            <person name="Garbe J."/>
        </authorList>
    </citation>
    <scope>NUCLEOTIDE SEQUENCE</scope>
    <source>
        <strain evidence="1">Duluth1</strain>
        <tissue evidence="1">Whole animal</tissue>
    </source>
</reference>
<evidence type="ECO:0000313" key="2">
    <source>
        <dbReference type="Proteomes" id="UP000828390"/>
    </source>
</evidence>
<dbReference type="EMBL" id="JAIWYP010000006">
    <property type="protein sequence ID" value="KAH3812717.1"/>
    <property type="molecule type" value="Genomic_DNA"/>
</dbReference>
<dbReference type="Proteomes" id="UP000828390">
    <property type="component" value="Unassembled WGS sequence"/>
</dbReference>
<reference evidence="1" key="1">
    <citation type="journal article" date="2019" name="bioRxiv">
        <title>The Genome of the Zebra Mussel, Dreissena polymorpha: A Resource for Invasive Species Research.</title>
        <authorList>
            <person name="McCartney M.A."/>
            <person name="Auch B."/>
            <person name="Kono T."/>
            <person name="Mallez S."/>
            <person name="Zhang Y."/>
            <person name="Obille A."/>
            <person name="Becker A."/>
            <person name="Abrahante J.E."/>
            <person name="Garbe J."/>
            <person name="Badalamenti J.P."/>
            <person name="Herman A."/>
            <person name="Mangelson H."/>
            <person name="Liachko I."/>
            <person name="Sullivan S."/>
            <person name="Sone E.D."/>
            <person name="Koren S."/>
            <person name="Silverstein K.A.T."/>
            <person name="Beckman K.B."/>
            <person name="Gohl D.M."/>
        </authorList>
    </citation>
    <scope>NUCLEOTIDE SEQUENCE</scope>
    <source>
        <strain evidence="1">Duluth1</strain>
        <tissue evidence="1">Whole animal</tissue>
    </source>
</reference>
<dbReference type="AlphaFoldDB" id="A0A9D4GEW2"/>
<accession>A0A9D4GEW2</accession>
<protein>
    <submittedName>
        <fullName evidence="1">Uncharacterized protein</fullName>
    </submittedName>
</protein>